<evidence type="ECO:0000313" key="5">
    <source>
        <dbReference type="Proteomes" id="UP000636394"/>
    </source>
</evidence>
<dbReference type="EMBL" id="WPCR01000009">
    <property type="protein sequence ID" value="NHM14622.1"/>
    <property type="molecule type" value="Genomic_DNA"/>
</dbReference>
<dbReference type="SUPFAM" id="SSF51445">
    <property type="entry name" value="(Trans)glycosidases"/>
    <property type="match status" value="1"/>
</dbReference>
<evidence type="ECO:0000256" key="2">
    <source>
        <dbReference type="SAM" id="MobiDB-lite"/>
    </source>
</evidence>
<reference evidence="4" key="2">
    <citation type="submission" date="2021-04" db="EMBL/GenBank/DDBJ databases">
        <title>Novel species in family Eggerthellaceae.</title>
        <authorList>
            <person name="Zhang G."/>
        </authorList>
    </citation>
    <scope>NUCLEOTIDE SEQUENCE</scope>
    <source>
        <strain evidence="4">Zg-886</strain>
    </source>
</reference>
<evidence type="ECO:0000256" key="1">
    <source>
        <dbReference type="ARBA" id="ARBA00010646"/>
    </source>
</evidence>
<dbReference type="GO" id="GO:0009253">
    <property type="term" value="P:peptidoglycan catabolic process"/>
    <property type="evidence" value="ECO:0007669"/>
    <property type="project" value="InterPro"/>
</dbReference>
<gene>
    <name evidence="3" type="ORF">GMI68_07580</name>
    <name evidence="4" type="ORF">J7S26_08375</name>
</gene>
<dbReference type="GO" id="GO:0003796">
    <property type="term" value="F:lysozyme activity"/>
    <property type="evidence" value="ECO:0007669"/>
    <property type="project" value="InterPro"/>
</dbReference>
<name>A0A9E6MRW8_9ACTN</name>
<evidence type="ECO:0000313" key="4">
    <source>
        <dbReference type="EMBL" id="QTU85263.1"/>
    </source>
</evidence>
<dbReference type="GO" id="GO:0016052">
    <property type="term" value="P:carbohydrate catabolic process"/>
    <property type="evidence" value="ECO:0007669"/>
    <property type="project" value="TreeGrafter"/>
</dbReference>
<keyword evidence="4" id="KW-0378">Hydrolase</keyword>
<dbReference type="CDD" id="cd06414">
    <property type="entry name" value="GH25_LytC-like"/>
    <property type="match status" value="1"/>
</dbReference>
<dbReference type="PANTHER" id="PTHR34135:SF2">
    <property type="entry name" value="LYSOZYME"/>
    <property type="match status" value="1"/>
</dbReference>
<sequence>MCQSISAQQSGASQEAGQGETADRWAGLTWENGFAFYEEDGKPCSQTGVDVSDHQGQIDWQAVAAEGIEFAYVRAGSRGYTEGSLIPDEYCATNLDGAKAAGLETGVYFFSQAITVEEAREEAQMTLERIGGRQLDLPVAFDHETVESPDGRANKVSRSDLTACAKAFCEVIEAAGYSTIIYGNAHDLVRLDLSELGDRPVWLAEYGVPQPTLAAPIALWQYTNEAYLSGISTSVDLDIRFTNVL</sequence>
<feature type="compositionally biased region" description="Low complexity" evidence="2">
    <location>
        <begin position="1"/>
        <end position="20"/>
    </location>
</feature>
<protein>
    <submittedName>
        <fullName evidence="3 4">Glycoside hydrolase</fullName>
    </submittedName>
</protein>
<accession>A0A9E6MRW8</accession>
<dbReference type="Proteomes" id="UP000671910">
    <property type="component" value="Chromosome"/>
</dbReference>
<dbReference type="PANTHER" id="PTHR34135">
    <property type="entry name" value="LYSOZYME"/>
    <property type="match status" value="1"/>
</dbReference>
<feature type="region of interest" description="Disordered" evidence="2">
    <location>
        <begin position="1"/>
        <end position="22"/>
    </location>
</feature>
<keyword evidence="5" id="KW-1185">Reference proteome</keyword>
<evidence type="ECO:0000313" key="6">
    <source>
        <dbReference type="Proteomes" id="UP000671910"/>
    </source>
</evidence>
<dbReference type="Gene3D" id="3.20.20.80">
    <property type="entry name" value="Glycosidases"/>
    <property type="match status" value="1"/>
</dbReference>
<dbReference type="AlphaFoldDB" id="A0A9E6MRW8"/>
<dbReference type="EMBL" id="CP072829">
    <property type="protein sequence ID" value="QTU85263.1"/>
    <property type="molecule type" value="Genomic_DNA"/>
</dbReference>
<dbReference type="PROSITE" id="PS51904">
    <property type="entry name" value="GLYCOSYL_HYDROL_F25_2"/>
    <property type="match status" value="1"/>
</dbReference>
<evidence type="ECO:0000313" key="3">
    <source>
        <dbReference type="EMBL" id="NHM14622.1"/>
    </source>
</evidence>
<dbReference type="Proteomes" id="UP000636394">
    <property type="component" value="Unassembled WGS sequence"/>
</dbReference>
<dbReference type="GO" id="GO:0016998">
    <property type="term" value="P:cell wall macromolecule catabolic process"/>
    <property type="evidence" value="ECO:0007669"/>
    <property type="project" value="InterPro"/>
</dbReference>
<proteinExistence type="inferred from homology"/>
<comment type="similarity">
    <text evidence="1">Belongs to the glycosyl hydrolase 25 family.</text>
</comment>
<dbReference type="InterPro" id="IPR017853">
    <property type="entry name" value="GH"/>
</dbReference>
<dbReference type="InterPro" id="IPR002053">
    <property type="entry name" value="Glyco_hydro_25"/>
</dbReference>
<dbReference type="Pfam" id="PF01183">
    <property type="entry name" value="Glyco_hydro_25"/>
    <property type="match status" value="1"/>
</dbReference>
<organism evidence="4 6">
    <name type="scientific">Xiamenia xianingshaonis</name>
    <dbReference type="NCBI Taxonomy" id="2682776"/>
    <lineage>
        <taxon>Bacteria</taxon>
        <taxon>Bacillati</taxon>
        <taxon>Actinomycetota</taxon>
        <taxon>Coriobacteriia</taxon>
        <taxon>Eggerthellales</taxon>
        <taxon>Eggerthellaceae</taxon>
        <taxon>Xiamenia</taxon>
    </lineage>
</organism>
<dbReference type="KEGG" id="ebz:J7S26_08375"/>
<reference evidence="3 5" key="1">
    <citation type="submission" date="2019-11" db="EMBL/GenBank/DDBJ databases">
        <title>Eggerthellaceae novel genus isolated from the rectal contents of marmort.</title>
        <authorList>
            <person name="Zhang G."/>
        </authorList>
    </citation>
    <scope>NUCLEOTIDE SEQUENCE [LARGE SCALE GENOMIC DNA]</scope>
    <source>
        <strain evidence="3">Zg-886</strain>
        <strain evidence="5">zg-886</strain>
    </source>
</reference>